<comment type="catalytic activity">
    <reaction evidence="7">
        <text>D-ribulose + ATP = D-ribulose 5-phosphate + ADP + H(+)</text>
        <dbReference type="Rhea" id="RHEA:17601"/>
        <dbReference type="ChEBI" id="CHEBI:15378"/>
        <dbReference type="ChEBI" id="CHEBI:17173"/>
        <dbReference type="ChEBI" id="CHEBI:30616"/>
        <dbReference type="ChEBI" id="CHEBI:58121"/>
        <dbReference type="ChEBI" id="CHEBI:456216"/>
        <dbReference type="EC" id="2.7.1.47"/>
    </reaction>
</comment>
<dbReference type="Gene3D" id="3.30.420.40">
    <property type="match status" value="2"/>
</dbReference>
<protein>
    <recommendedName>
        <fullName evidence="9">D-ribulose kinase</fullName>
        <ecNumber evidence="8">2.7.1.47</ecNumber>
    </recommendedName>
</protein>
<dbReference type="PANTHER" id="PTHR10196">
    <property type="entry name" value="SUGAR KINASE"/>
    <property type="match status" value="1"/>
</dbReference>
<reference evidence="11" key="1">
    <citation type="submission" date="2021-01" db="EMBL/GenBank/DDBJ databases">
        <authorList>
            <person name="Corre E."/>
            <person name="Pelletier E."/>
            <person name="Niang G."/>
            <person name="Scheremetjew M."/>
            <person name="Finn R."/>
            <person name="Kale V."/>
            <person name="Holt S."/>
            <person name="Cochrane G."/>
            <person name="Meng A."/>
            <person name="Brown T."/>
            <person name="Cohen L."/>
        </authorList>
    </citation>
    <scope>NUCLEOTIDE SEQUENCE</scope>
    <source>
        <strain evidence="11">CCMP1320</strain>
    </source>
</reference>
<dbReference type="EMBL" id="HBIP01011561">
    <property type="protein sequence ID" value="CAE0491432.1"/>
    <property type="molecule type" value="Transcribed_RNA"/>
</dbReference>
<dbReference type="AlphaFoldDB" id="A0A7S3QSC1"/>
<evidence type="ECO:0000313" key="11">
    <source>
        <dbReference type="EMBL" id="CAE0491432.1"/>
    </source>
</evidence>
<dbReference type="Pfam" id="PF02782">
    <property type="entry name" value="FGGY_C"/>
    <property type="match status" value="1"/>
</dbReference>
<dbReference type="SUPFAM" id="SSF53067">
    <property type="entry name" value="Actin-like ATPase domain"/>
    <property type="match status" value="2"/>
</dbReference>
<evidence type="ECO:0000256" key="2">
    <source>
        <dbReference type="ARBA" id="ARBA00009156"/>
    </source>
</evidence>
<dbReference type="InterPro" id="IPR018485">
    <property type="entry name" value="FGGY_C"/>
</dbReference>
<comment type="similarity">
    <text evidence="2">Belongs to the FGGY kinase family.</text>
</comment>
<keyword evidence="3" id="KW-0808">Transferase</keyword>
<gene>
    <name evidence="11" type="ORF">DTER00134_LOCUS6505</name>
</gene>
<evidence type="ECO:0000256" key="9">
    <source>
        <dbReference type="ARBA" id="ARBA00072590"/>
    </source>
</evidence>
<proteinExistence type="inferred from homology"/>
<sequence>MAPPNKSICKHNWNIHIMLLKHQLSHLDNPLKHSPLASVPLQKAKCSFPSPCISKRRWSKQAKLAAVCFAAKMGGDAAYLGMDFGTSGARATVIDDDGQVLVDTKCDYGAKAEEDWAAAWERALNDLILQVPSALRSRCQGIALDGTSATAMLVDRSTGAQLAAPLLYNAAMGEKAVAMAKEIAPASHTATASTSTLCKVIHWHLEGVWQAAQQAGKQPGLLHQADWLASLLHADRLVTDWNNALKLGFDPGCEEYPDWLASQAFATLFPPRVIAPGSPSSLVSPQAAAHFGLPDTCVVGGGTTDSIAAFVAAGVSEPGQAVTSLGSTLAVKMLSTTRADDAAFGVYSHRLGDSWLVGGASNTGGAVLRQYFTDDQLVKLTERIDPKTPTGLDYYPLTKPGERFPINDPSMQPRLTPRPSDDAHFLQGIFEGVANIEAGAYEQLHRLGAQPRVTEVHTAGGGAANDKWSAIRAEAIGVPVLKSVHGQASYGSAILARRAAKQYYQ</sequence>
<evidence type="ECO:0000256" key="3">
    <source>
        <dbReference type="ARBA" id="ARBA00022679"/>
    </source>
</evidence>
<evidence type="ECO:0000256" key="5">
    <source>
        <dbReference type="ARBA" id="ARBA00022777"/>
    </source>
</evidence>
<dbReference type="GO" id="GO:0005524">
    <property type="term" value="F:ATP binding"/>
    <property type="evidence" value="ECO:0007669"/>
    <property type="project" value="UniProtKB-KW"/>
</dbReference>
<name>A0A7S3QSC1_DUNTE</name>
<dbReference type="CDD" id="cd07783">
    <property type="entry name" value="ASKHA_NBD_FGGY_SePSK_AtXK1-like"/>
    <property type="match status" value="1"/>
</dbReference>
<evidence type="ECO:0000256" key="4">
    <source>
        <dbReference type="ARBA" id="ARBA00022741"/>
    </source>
</evidence>
<feature type="domain" description="Carbohydrate kinase FGGY C-terminal" evidence="10">
    <location>
        <begin position="324"/>
        <end position="499"/>
    </location>
</feature>
<keyword evidence="6" id="KW-0067">ATP-binding</keyword>
<organism evidence="11">
    <name type="scientific">Dunaliella tertiolecta</name>
    <name type="common">Green alga</name>
    <dbReference type="NCBI Taxonomy" id="3047"/>
    <lineage>
        <taxon>Eukaryota</taxon>
        <taxon>Viridiplantae</taxon>
        <taxon>Chlorophyta</taxon>
        <taxon>core chlorophytes</taxon>
        <taxon>Chlorophyceae</taxon>
        <taxon>CS clade</taxon>
        <taxon>Chlamydomonadales</taxon>
        <taxon>Dunaliellaceae</taxon>
        <taxon>Dunaliella</taxon>
    </lineage>
</organism>
<comment type="cofactor">
    <cofactor evidence="1">
        <name>a divalent metal cation</name>
        <dbReference type="ChEBI" id="CHEBI:60240"/>
    </cofactor>
</comment>
<dbReference type="GO" id="GO:0004856">
    <property type="term" value="F:D-xylulokinase activity"/>
    <property type="evidence" value="ECO:0007669"/>
    <property type="project" value="TreeGrafter"/>
</dbReference>
<evidence type="ECO:0000259" key="10">
    <source>
        <dbReference type="Pfam" id="PF02782"/>
    </source>
</evidence>
<dbReference type="FunFam" id="3.30.420.40:FF:000180">
    <property type="entry name" value="D-ribulose kinase isoform X1"/>
    <property type="match status" value="1"/>
</dbReference>
<keyword evidence="5" id="KW-0418">Kinase</keyword>
<dbReference type="GO" id="GO:0005829">
    <property type="term" value="C:cytosol"/>
    <property type="evidence" value="ECO:0007669"/>
    <property type="project" value="TreeGrafter"/>
</dbReference>
<accession>A0A7S3QSC1</accession>
<dbReference type="PANTHER" id="PTHR10196:SF80">
    <property type="entry name" value="D-RIBULOSE KINASE"/>
    <property type="match status" value="1"/>
</dbReference>
<evidence type="ECO:0000256" key="8">
    <source>
        <dbReference type="ARBA" id="ARBA00066370"/>
    </source>
</evidence>
<evidence type="ECO:0000256" key="6">
    <source>
        <dbReference type="ARBA" id="ARBA00022840"/>
    </source>
</evidence>
<evidence type="ECO:0000256" key="1">
    <source>
        <dbReference type="ARBA" id="ARBA00001968"/>
    </source>
</evidence>
<dbReference type="EC" id="2.7.1.47" evidence="8"/>
<evidence type="ECO:0000256" key="7">
    <source>
        <dbReference type="ARBA" id="ARBA00051146"/>
    </source>
</evidence>
<dbReference type="GO" id="GO:0019150">
    <property type="term" value="F:D-ribulokinase activity"/>
    <property type="evidence" value="ECO:0007669"/>
    <property type="project" value="UniProtKB-EC"/>
</dbReference>
<dbReference type="GO" id="GO:0005997">
    <property type="term" value="P:xylulose metabolic process"/>
    <property type="evidence" value="ECO:0007669"/>
    <property type="project" value="TreeGrafter"/>
</dbReference>
<dbReference type="InterPro" id="IPR043129">
    <property type="entry name" value="ATPase_NBD"/>
</dbReference>
<keyword evidence="4" id="KW-0547">Nucleotide-binding</keyword>